<gene>
    <name evidence="3" type="ORF">DFP98_115157</name>
</gene>
<feature type="domain" description="SLH" evidence="2">
    <location>
        <begin position="125"/>
        <end position="188"/>
    </location>
</feature>
<keyword evidence="1" id="KW-0732">Signal</keyword>
<dbReference type="InterPro" id="IPR051465">
    <property type="entry name" value="Cell_Envelope_Struct_Comp"/>
</dbReference>
<evidence type="ECO:0000259" key="2">
    <source>
        <dbReference type="PROSITE" id="PS51272"/>
    </source>
</evidence>
<evidence type="ECO:0000256" key="1">
    <source>
        <dbReference type="SAM" id="SignalP"/>
    </source>
</evidence>
<dbReference type="EMBL" id="QRDZ01000015">
    <property type="protein sequence ID" value="RED75541.1"/>
    <property type="molecule type" value="Genomic_DNA"/>
</dbReference>
<dbReference type="OrthoDB" id="5845122at2"/>
<reference evidence="3 4" key="1">
    <citation type="submission" date="2018-07" db="EMBL/GenBank/DDBJ databases">
        <title>Genomic Encyclopedia of Type Strains, Phase III (KMG-III): the genomes of soil and plant-associated and newly described type strains.</title>
        <authorList>
            <person name="Whitman W."/>
        </authorList>
    </citation>
    <scope>NUCLEOTIDE SEQUENCE [LARGE SCALE GENOMIC DNA]</scope>
    <source>
        <strain evidence="3 4">CECT 7287</strain>
    </source>
</reference>
<keyword evidence="4" id="KW-1185">Reference proteome</keyword>
<dbReference type="Pfam" id="PF00395">
    <property type="entry name" value="SLH"/>
    <property type="match status" value="1"/>
</dbReference>
<accession>A0A3D9JN59</accession>
<protein>
    <submittedName>
        <fullName evidence="3">S-layer family protein</fullName>
    </submittedName>
</protein>
<dbReference type="AlphaFoldDB" id="A0A3D9JN59"/>
<dbReference type="PANTHER" id="PTHR43308">
    <property type="entry name" value="OUTER MEMBRANE PROTEIN ALPHA-RELATED"/>
    <property type="match status" value="1"/>
</dbReference>
<dbReference type="Proteomes" id="UP000256977">
    <property type="component" value="Unassembled WGS sequence"/>
</dbReference>
<dbReference type="PANTHER" id="PTHR43308:SF5">
    <property type="entry name" value="S-LAYER PROTEIN _ PEPTIDOGLYCAN ENDO-BETA-N-ACETYLGLUCOSAMINIDASE"/>
    <property type="match status" value="1"/>
</dbReference>
<dbReference type="RefSeq" id="WP_116062267.1">
    <property type="nucleotide sequence ID" value="NZ_QRDZ01000015.1"/>
</dbReference>
<dbReference type="PROSITE" id="PS51272">
    <property type="entry name" value="SLH"/>
    <property type="match status" value="2"/>
</dbReference>
<name>A0A3D9JN59_9BACL</name>
<proteinExistence type="predicted"/>
<sequence length="371" mass="41351">MKKLIVLVSLFLITSIVSVAAEGEKSAGFKDLPNTHWAAASVYKVAGKGIINGKPGNLFDPNANVTRAEFIKMVALAAEMEIPQQSGGKWFDPYVSVVAKEKIYNSSDFKSWTEPSTRLDMARFIVRALDPELRNASDKELMYEATKRGIIRGLDKGELGANEKSTRAQAAVIIDRMLSVKEGKTLEADKRAASYAEVEMSGTNLQTMWGMKAVPLPFKINAGSKLNVEIDQMLVVDLGDKEGAYREWFPKVMKEDKSTATADDYLIALHLNIENSIKQASSSWSLPFKISASKPYIFAGIDPEVKDQSPIKFVPTINTNKVQKVDGWYMMTIKKEDVEKRSKVEFGKFGVAFYNYVTKNKIFLSEKVDSR</sequence>
<comment type="caution">
    <text evidence="3">The sequence shown here is derived from an EMBL/GenBank/DDBJ whole genome shotgun (WGS) entry which is preliminary data.</text>
</comment>
<organism evidence="3 4">
    <name type="scientific">Cohnella phaseoli</name>
    <dbReference type="NCBI Taxonomy" id="456490"/>
    <lineage>
        <taxon>Bacteria</taxon>
        <taxon>Bacillati</taxon>
        <taxon>Bacillota</taxon>
        <taxon>Bacilli</taxon>
        <taxon>Bacillales</taxon>
        <taxon>Paenibacillaceae</taxon>
        <taxon>Cohnella</taxon>
    </lineage>
</organism>
<feature type="domain" description="SLH" evidence="2">
    <location>
        <begin position="25"/>
        <end position="88"/>
    </location>
</feature>
<evidence type="ECO:0000313" key="3">
    <source>
        <dbReference type="EMBL" id="RED75541.1"/>
    </source>
</evidence>
<evidence type="ECO:0000313" key="4">
    <source>
        <dbReference type="Proteomes" id="UP000256977"/>
    </source>
</evidence>
<feature type="chain" id="PRO_5017813782" evidence="1">
    <location>
        <begin position="21"/>
        <end position="371"/>
    </location>
</feature>
<dbReference type="InterPro" id="IPR001119">
    <property type="entry name" value="SLH_dom"/>
</dbReference>
<feature type="signal peptide" evidence="1">
    <location>
        <begin position="1"/>
        <end position="20"/>
    </location>
</feature>